<name>A0AA44ZS26_PSEA5</name>
<evidence type="ECO:0000313" key="1">
    <source>
        <dbReference type="EMBL" id="PKB33489.1"/>
    </source>
</evidence>
<organism evidence="1 2">
    <name type="scientific">Pseudonocardia alni</name>
    <name type="common">Amycolata alni</name>
    <dbReference type="NCBI Taxonomy" id="33907"/>
    <lineage>
        <taxon>Bacteria</taxon>
        <taxon>Bacillati</taxon>
        <taxon>Actinomycetota</taxon>
        <taxon>Actinomycetes</taxon>
        <taxon>Pseudonocardiales</taxon>
        <taxon>Pseudonocardiaceae</taxon>
        <taxon>Pseudonocardia</taxon>
    </lineage>
</organism>
<accession>A0AA44ZS26</accession>
<proteinExistence type="predicted"/>
<sequence length="151" mass="16284">MSVMRVPSGVTRTRKESMTVTVVTGGAAANAVMAVVRVEAPAGVEADVVEAELTRALYTHRKRPMTVELSLADGTGPWPRRGPARYAFVAVLTMSGCSEPERLAARIEKTARKAIRRRFGRPATAEVRTGISGAEAGAYWFSVRGTPHRQC</sequence>
<dbReference type="EMBL" id="PHUJ01000003">
    <property type="protein sequence ID" value="PKB33489.1"/>
    <property type="molecule type" value="Genomic_DNA"/>
</dbReference>
<evidence type="ECO:0000313" key="2">
    <source>
        <dbReference type="Proteomes" id="UP000232453"/>
    </source>
</evidence>
<comment type="caution">
    <text evidence="1">The sequence shown here is derived from an EMBL/GenBank/DDBJ whole genome shotgun (WGS) entry which is preliminary data.</text>
</comment>
<reference evidence="1 2" key="1">
    <citation type="submission" date="2017-11" db="EMBL/GenBank/DDBJ databases">
        <title>Sequencing the genomes of 1000 actinobacteria strains.</title>
        <authorList>
            <person name="Klenk H.-P."/>
        </authorList>
    </citation>
    <scope>NUCLEOTIDE SEQUENCE [LARGE SCALE GENOMIC DNA]</scope>
    <source>
        <strain evidence="1 2">DSM 44104</strain>
    </source>
</reference>
<protein>
    <submittedName>
        <fullName evidence="1">Uncharacterized protein</fullName>
    </submittedName>
</protein>
<dbReference type="Proteomes" id="UP000232453">
    <property type="component" value="Unassembled WGS sequence"/>
</dbReference>
<gene>
    <name evidence="1" type="ORF">ATL51_5254</name>
</gene>
<dbReference type="AlphaFoldDB" id="A0AA44ZS26"/>